<dbReference type="SUPFAM" id="SSF48452">
    <property type="entry name" value="TPR-like"/>
    <property type="match status" value="1"/>
</dbReference>
<dbReference type="NCBIfam" id="TIGR03142">
    <property type="entry name" value="cytochro_ccmI"/>
    <property type="match status" value="1"/>
</dbReference>
<dbReference type="InterPro" id="IPR017560">
    <property type="entry name" value="Cyt_c_biogenesis_CcmI"/>
</dbReference>
<dbReference type="InterPro" id="IPR011990">
    <property type="entry name" value="TPR-like_helical_dom_sf"/>
</dbReference>
<protein>
    <submittedName>
        <fullName evidence="4">Formate-dependent nitrite reductase complex subunit nrfG</fullName>
    </submittedName>
</protein>
<keyword evidence="3" id="KW-1133">Transmembrane helix</keyword>
<gene>
    <name evidence="4" type="primary">nrfG_1</name>
    <name evidence="4" type="ORF">NCTC12722_00478</name>
</gene>
<proteinExistence type="predicted"/>
<keyword evidence="2" id="KW-0201">Cytochrome c-type biogenesis</keyword>
<dbReference type="Proteomes" id="UP000254343">
    <property type="component" value="Unassembled WGS sequence"/>
</dbReference>
<evidence type="ECO:0000313" key="5">
    <source>
        <dbReference type="Proteomes" id="UP000254343"/>
    </source>
</evidence>
<dbReference type="GO" id="GO:0017004">
    <property type="term" value="P:cytochrome complex assembly"/>
    <property type="evidence" value="ECO:0007669"/>
    <property type="project" value="UniProtKB-KW"/>
</dbReference>
<dbReference type="GO" id="GO:0005886">
    <property type="term" value="C:plasma membrane"/>
    <property type="evidence" value="ECO:0007669"/>
    <property type="project" value="TreeGrafter"/>
</dbReference>
<evidence type="ECO:0000256" key="3">
    <source>
        <dbReference type="SAM" id="Phobius"/>
    </source>
</evidence>
<keyword evidence="3" id="KW-0472">Membrane</keyword>
<evidence type="ECO:0000256" key="2">
    <source>
        <dbReference type="ARBA" id="ARBA00022748"/>
    </source>
</evidence>
<feature type="transmembrane region" description="Helical" evidence="3">
    <location>
        <begin position="6"/>
        <end position="23"/>
    </location>
</feature>
<accession>A0A380W557</accession>
<dbReference type="InterPro" id="IPR051263">
    <property type="entry name" value="C-type_cytochrome_biogenesis"/>
</dbReference>
<name>A0A380W557_AFIFE</name>
<comment type="subcellular location">
    <subcellularLocation>
        <location evidence="1">Cell envelope</location>
    </subcellularLocation>
</comment>
<dbReference type="OrthoDB" id="9815847at2"/>
<dbReference type="Pfam" id="PF13432">
    <property type="entry name" value="TPR_16"/>
    <property type="match status" value="1"/>
</dbReference>
<dbReference type="PANTHER" id="PTHR47870:SF1">
    <property type="entry name" value="CYTOCHROME C-TYPE BIOGENESIS PROTEIN CCMH"/>
    <property type="match status" value="1"/>
</dbReference>
<dbReference type="RefSeq" id="WP_002718095.1">
    <property type="nucleotide sequence ID" value="NZ_UFSI01000001.1"/>
</dbReference>
<feature type="transmembrane region" description="Helical" evidence="3">
    <location>
        <begin position="93"/>
        <end position="112"/>
    </location>
</feature>
<dbReference type="AlphaFoldDB" id="A0A380W557"/>
<sequence length="371" mass="39970">MLWVAIAMMTSAVVLALIWPLFARHEEPHARASDITFYRSLLTEADDDVRCGLVAPEDAATTRAELERRLLASIDSASGGRPRVSQRRWPRRAAAATAAVVVLPILALASYLRVGAPGHPDMPIASRRTVEFTPAAAISEIEAHLAIDPNDGGGLRAVAPIYLRMGRFHDAARAYEAALRLLGENAQERASLGQALVMAANGVVTAEARAAFDKALVEDPKQPIARFFQAIAVERDGNKNQARQLWEALKADTPSDAPWMDAILQHLASLSEVPQSDAEAAHSGQAAANVAALSPEQRTQAIRGMVDGLAEKLAKEGHDLEGWLKLIRSYAMLNEHEKAEAAVAMARTKLSADARAATRIDELVRQLGLKG</sequence>
<evidence type="ECO:0000313" key="4">
    <source>
        <dbReference type="EMBL" id="SUU83315.1"/>
    </source>
</evidence>
<dbReference type="GO" id="GO:0030313">
    <property type="term" value="C:cell envelope"/>
    <property type="evidence" value="ECO:0007669"/>
    <property type="project" value="UniProtKB-SubCell"/>
</dbReference>
<reference evidence="4 5" key="1">
    <citation type="submission" date="2018-06" db="EMBL/GenBank/DDBJ databases">
        <authorList>
            <consortium name="Pathogen Informatics"/>
            <person name="Doyle S."/>
        </authorList>
    </citation>
    <scope>NUCLEOTIDE SEQUENCE [LARGE SCALE GENOMIC DNA]</scope>
    <source>
        <strain evidence="4 5">NCTC12722</strain>
    </source>
</reference>
<keyword evidence="3" id="KW-0812">Transmembrane</keyword>
<organism evidence="4 5">
    <name type="scientific">Afipia felis</name>
    <name type="common">Cat scratch disease bacillus</name>
    <dbReference type="NCBI Taxonomy" id="1035"/>
    <lineage>
        <taxon>Bacteria</taxon>
        <taxon>Pseudomonadati</taxon>
        <taxon>Pseudomonadota</taxon>
        <taxon>Alphaproteobacteria</taxon>
        <taxon>Hyphomicrobiales</taxon>
        <taxon>Nitrobacteraceae</taxon>
        <taxon>Afipia</taxon>
    </lineage>
</organism>
<dbReference type="EMBL" id="UIGB01000001">
    <property type="protein sequence ID" value="SUU83315.1"/>
    <property type="molecule type" value="Genomic_DNA"/>
</dbReference>
<dbReference type="PANTHER" id="PTHR47870">
    <property type="entry name" value="CYTOCHROME C-TYPE BIOGENESIS PROTEIN CCMH"/>
    <property type="match status" value="1"/>
</dbReference>
<dbReference type="Gene3D" id="1.25.40.10">
    <property type="entry name" value="Tetratricopeptide repeat domain"/>
    <property type="match status" value="1"/>
</dbReference>
<evidence type="ECO:0000256" key="1">
    <source>
        <dbReference type="ARBA" id="ARBA00004196"/>
    </source>
</evidence>